<sequence>MITPPATIRLLDANGTLTEHETYSPYLADLTDTDLVDLYRSMVLARHFDTAATNLQRHGELALWVPLRGQEGIQAGTARALQASDILVPSYREQLLLRARGITSAQILSLFRGACHGGWDPVVTNTHVPTLVIGAQAHHAVGRAQALNFDAQAAGQSHPDRAVVVCFGDGATSQGDVNEAMVFAASTQAPVVFLCQNNGWAISVPTTVQARVPIAARAPGFGIPSVRVDGNDPLASYAVLTQSLRRARSGGGPSFVEAVTYRMGAHTTSDDPTRYRTAAEEEAWAAKDPIARLATFLRRRDLLDDARAAGIEEEGREVAAEARAAIAAIDPGSPVSFFAHVTALPHPLIAAEQEWFTQFQASFSSEESSQ</sequence>
<evidence type="ECO:0000256" key="2">
    <source>
        <dbReference type="ARBA" id="ARBA00023002"/>
    </source>
</evidence>
<dbReference type="RefSeq" id="WP_073825694.1">
    <property type="nucleotide sequence ID" value="NZ_MQVS01000010.1"/>
</dbReference>
<dbReference type="InterPro" id="IPR029061">
    <property type="entry name" value="THDP-binding"/>
</dbReference>
<dbReference type="STRING" id="52770.BSZ40_09460"/>
<dbReference type="InterPro" id="IPR050771">
    <property type="entry name" value="Alpha-ketoacid_DH_E1_comp"/>
</dbReference>
<feature type="domain" description="Dehydrogenase E1 component" evidence="5">
    <location>
        <begin position="39"/>
        <end position="322"/>
    </location>
</feature>
<dbReference type="EC" id="1.2.4.4" evidence="4"/>
<dbReference type="EMBL" id="MQVS01000010">
    <property type="protein sequence ID" value="OKL51122.1"/>
    <property type="molecule type" value="Genomic_DNA"/>
</dbReference>
<dbReference type="OrthoDB" id="9766715at2"/>
<dbReference type="PANTHER" id="PTHR43380:SF1">
    <property type="entry name" value="2-OXOISOVALERATE DEHYDROGENASE SUBUNIT ALPHA, MITOCHONDRIAL"/>
    <property type="match status" value="1"/>
</dbReference>
<dbReference type="GO" id="GO:0009083">
    <property type="term" value="P:branched-chain amino acid catabolic process"/>
    <property type="evidence" value="ECO:0007669"/>
    <property type="project" value="TreeGrafter"/>
</dbReference>
<dbReference type="CDD" id="cd02000">
    <property type="entry name" value="TPP_E1_PDC_ADC_BCADC"/>
    <property type="match status" value="1"/>
</dbReference>
<evidence type="ECO:0000313" key="6">
    <source>
        <dbReference type="EMBL" id="OKL51122.1"/>
    </source>
</evidence>
<dbReference type="FunCoup" id="A0A1Q5PUF8">
    <property type="interactions" value="207"/>
</dbReference>
<comment type="cofactor">
    <cofactor evidence="1 4">
        <name>thiamine diphosphate</name>
        <dbReference type="ChEBI" id="CHEBI:58937"/>
    </cofactor>
</comment>
<dbReference type="InterPro" id="IPR001017">
    <property type="entry name" value="DH_E1"/>
</dbReference>
<comment type="caution">
    <text evidence="6">The sequence shown here is derived from an EMBL/GenBank/DDBJ whole genome shotgun (WGS) entry which is preliminary data.</text>
</comment>
<accession>A0A1Q5PUF8</accession>
<evidence type="ECO:0000256" key="4">
    <source>
        <dbReference type="RuleBase" id="RU365014"/>
    </source>
</evidence>
<dbReference type="GO" id="GO:0000287">
    <property type="term" value="F:magnesium ion binding"/>
    <property type="evidence" value="ECO:0007669"/>
    <property type="project" value="UniProtKB-ARBA"/>
</dbReference>
<dbReference type="Pfam" id="PF00676">
    <property type="entry name" value="E1_dh"/>
    <property type="match status" value="1"/>
</dbReference>
<evidence type="ECO:0000256" key="1">
    <source>
        <dbReference type="ARBA" id="ARBA00001964"/>
    </source>
</evidence>
<dbReference type="Proteomes" id="UP000185612">
    <property type="component" value="Unassembled WGS sequence"/>
</dbReference>
<proteinExistence type="inferred from homology"/>
<comment type="function">
    <text evidence="4">The branched-chain alpha-keto dehydrogenase complex catalyzes the overall conversion of alpha-keto acids to acyl-CoA and CO(2). It contains multiple copies of three enzymatic components: branched-chain alpha-keto acid decarboxylase (E1), lipoamide acyltransferase (E2) and lipoamide dehydrogenase (E3).</text>
</comment>
<comment type="similarity">
    <text evidence="4">Belongs to the BCKDHA family.</text>
</comment>
<comment type="catalytic activity">
    <reaction evidence="4">
        <text>N(6)-[(R)-lipoyl]-L-lysyl-[protein] + 3-methyl-2-oxobutanoate + H(+) = N(6)-[(R)-S(8)-2-methylpropanoyldihydrolipoyl]-L-lysyl-[protein] + CO2</text>
        <dbReference type="Rhea" id="RHEA:13457"/>
        <dbReference type="Rhea" id="RHEA-COMP:10474"/>
        <dbReference type="Rhea" id="RHEA-COMP:10497"/>
        <dbReference type="ChEBI" id="CHEBI:11851"/>
        <dbReference type="ChEBI" id="CHEBI:15378"/>
        <dbReference type="ChEBI" id="CHEBI:16526"/>
        <dbReference type="ChEBI" id="CHEBI:83099"/>
        <dbReference type="ChEBI" id="CHEBI:83142"/>
        <dbReference type="EC" id="1.2.4.4"/>
    </reaction>
</comment>
<keyword evidence="2 4" id="KW-0560">Oxidoreductase</keyword>
<keyword evidence="7" id="KW-1185">Reference proteome</keyword>
<name>A0A1Q5PUF8_9ACTO</name>
<reference evidence="7" key="1">
    <citation type="submission" date="2016-12" db="EMBL/GenBank/DDBJ databases">
        <authorList>
            <person name="Meng X."/>
        </authorList>
    </citation>
    <scope>NUCLEOTIDE SEQUENCE [LARGE SCALE GENOMIC DNA]</scope>
    <source>
        <strain evidence="7">DSM 20732</strain>
    </source>
</reference>
<keyword evidence="3 4" id="KW-0786">Thiamine pyrophosphate</keyword>
<evidence type="ECO:0000313" key="7">
    <source>
        <dbReference type="Proteomes" id="UP000185612"/>
    </source>
</evidence>
<evidence type="ECO:0000259" key="5">
    <source>
        <dbReference type="Pfam" id="PF00676"/>
    </source>
</evidence>
<dbReference type="PANTHER" id="PTHR43380">
    <property type="entry name" value="2-OXOISOVALERATE DEHYDROGENASE SUBUNIT ALPHA, MITOCHONDRIAL"/>
    <property type="match status" value="1"/>
</dbReference>
<dbReference type="AlphaFoldDB" id="A0A1Q5PUF8"/>
<protein>
    <recommendedName>
        <fullName evidence="4">2-oxoisovalerate dehydrogenase subunit alpha</fullName>
        <ecNumber evidence="4">1.2.4.4</ecNumber>
    </recommendedName>
    <alternativeName>
        <fullName evidence="4">Branched-chain alpha-keto acid dehydrogenase E1 component alpha chain</fullName>
    </alternativeName>
</protein>
<dbReference type="SUPFAM" id="SSF52518">
    <property type="entry name" value="Thiamin diphosphate-binding fold (THDP-binding)"/>
    <property type="match status" value="1"/>
</dbReference>
<dbReference type="InParanoid" id="A0A1Q5PUF8"/>
<evidence type="ECO:0000256" key="3">
    <source>
        <dbReference type="ARBA" id="ARBA00023052"/>
    </source>
</evidence>
<gene>
    <name evidence="6" type="ORF">BSZ40_09460</name>
</gene>
<dbReference type="GO" id="GO:0003863">
    <property type="term" value="F:branched-chain 2-oxo acid dehydrogenase activity"/>
    <property type="evidence" value="ECO:0007669"/>
    <property type="project" value="UniProtKB-EC"/>
</dbReference>
<organism evidence="6 7">
    <name type="scientific">Buchananella hordeovulneris</name>
    <dbReference type="NCBI Taxonomy" id="52770"/>
    <lineage>
        <taxon>Bacteria</taxon>
        <taxon>Bacillati</taxon>
        <taxon>Actinomycetota</taxon>
        <taxon>Actinomycetes</taxon>
        <taxon>Actinomycetales</taxon>
        <taxon>Actinomycetaceae</taxon>
        <taxon>Buchananella</taxon>
    </lineage>
</organism>
<dbReference type="Gene3D" id="3.40.50.970">
    <property type="match status" value="1"/>
</dbReference>